<protein>
    <submittedName>
        <fullName evidence="3">Putative peptidase</fullName>
        <ecNumber evidence="3">3.4.-.-</ecNumber>
    </submittedName>
</protein>
<dbReference type="GO" id="GO:0004177">
    <property type="term" value="F:aminopeptidase activity"/>
    <property type="evidence" value="ECO:0007669"/>
    <property type="project" value="UniProtKB-ARBA"/>
</dbReference>
<proteinExistence type="predicted"/>
<feature type="domain" description="Peptidase M24" evidence="1">
    <location>
        <begin position="167"/>
        <end position="367"/>
    </location>
</feature>
<evidence type="ECO:0000313" key="4">
    <source>
        <dbReference type="Proteomes" id="UP000244924"/>
    </source>
</evidence>
<evidence type="ECO:0000313" key="3">
    <source>
        <dbReference type="EMBL" id="SPH24228.1"/>
    </source>
</evidence>
<dbReference type="InterPro" id="IPR000994">
    <property type="entry name" value="Pept_M24"/>
</dbReference>
<dbReference type="SUPFAM" id="SSF55920">
    <property type="entry name" value="Creatinase/aminopeptidase"/>
    <property type="match status" value="1"/>
</dbReference>
<accession>A0A2R8BLC3</accession>
<dbReference type="InterPro" id="IPR029149">
    <property type="entry name" value="Creatin/AminoP/Spt16_N"/>
</dbReference>
<dbReference type="RefSeq" id="WP_108854263.1">
    <property type="nucleotide sequence ID" value="NZ_OMOQ01000003.1"/>
</dbReference>
<feature type="domain" description="Creatinase N-terminal" evidence="2">
    <location>
        <begin position="16"/>
        <end position="160"/>
    </location>
</feature>
<sequence length="387" mass="41851">MSDPERGFPEAEHRRRVSALQGEMAKAEMDALLLTTPPDVHYVTGFLTRFWESPARPWFVLVPASGDPVAVIPSIGFDLMSKTWIGDIRTWDAPHPDDDGVTLLSSAISDLVPERGWIGLPMGLETHLRMPIADYARVAELSAPRRVSDATAVIQRVREIKSEAEIEKIRAACRVADAAFARVPEFARTGAPLDGVFRDFQVALLQEGADWVSYVAGGAGSGGYGDVISPADARPLQSGDVLMLDTGAVRDGYFCDFDRNFAIGKADDAARRAYAALHVATDAAISTIRPGMRAADLHRVIVDALRAEGATPGGGRLGHGLGLTLTEWPSLTPLDRTELREGMVLTIEPGVKIAPGRIMVHEENIVLRNTGAELLSYRAPAELQVLE</sequence>
<dbReference type="Proteomes" id="UP000244924">
    <property type="component" value="Unassembled WGS sequence"/>
</dbReference>
<gene>
    <name evidence="3" type="ORF">DEA8626_03278</name>
</gene>
<dbReference type="InterPro" id="IPR001714">
    <property type="entry name" value="Pept_M24_MAP"/>
</dbReference>
<keyword evidence="4" id="KW-1185">Reference proteome</keyword>
<dbReference type="AlphaFoldDB" id="A0A2R8BLC3"/>
<evidence type="ECO:0000259" key="1">
    <source>
        <dbReference type="Pfam" id="PF00557"/>
    </source>
</evidence>
<dbReference type="Gene3D" id="3.40.350.10">
    <property type="entry name" value="Creatinase/prolidase N-terminal domain"/>
    <property type="match status" value="1"/>
</dbReference>
<dbReference type="EC" id="3.4.-.-" evidence="3"/>
<name>A0A2R8BLC3_9RHOB</name>
<dbReference type="PANTHER" id="PTHR46112:SF2">
    <property type="entry name" value="XAA-PRO AMINOPEPTIDASE P-RELATED"/>
    <property type="match status" value="1"/>
</dbReference>
<dbReference type="PANTHER" id="PTHR46112">
    <property type="entry name" value="AMINOPEPTIDASE"/>
    <property type="match status" value="1"/>
</dbReference>
<dbReference type="InterPro" id="IPR036005">
    <property type="entry name" value="Creatinase/aminopeptidase-like"/>
</dbReference>
<dbReference type="InterPro" id="IPR050659">
    <property type="entry name" value="Peptidase_M24B"/>
</dbReference>
<dbReference type="GO" id="GO:0008235">
    <property type="term" value="F:metalloexopeptidase activity"/>
    <property type="evidence" value="ECO:0007669"/>
    <property type="project" value="UniProtKB-ARBA"/>
</dbReference>
<dbReference type="OrthoDB" id="9806388at2"/>
<dbReference type="Pfam" id="PF01321">
    <property type="entry name" value="Creatinase_N"/>
    <property type="match status" value="1"/>
</dbReference>
<dbReference type="InterPro" id="IPR000587">
    <property type="entry name" value="Creatinase_N"/>
</dbReference>
<dbReference type="Gene3D" id="3.90.230.10">
    <property type="entry name" value="Creatinase/methionine aminopeptidase superfamily"/>
    <property type="match status" value="1"/>
</dbReference>
<evidence type="ECO:0000259" key="2">
    <source>
        <dbReference type="Pfam" id="PF01321"/>
    </source>
</evidence>
<keyword evidence="3" id="KW-0378">Hydrolase</keyword>
<dbReference type="EMBL" id="OMOQ01000003">
    <property type="protein sequence ID" value="SPH24228.1"/>
    <property type="molecule type" value="Genomic_DNA"/>
</dbReference>
<dbReference type="SUPFAM" id="SSF53092">
    <property type="entry name" value="Creatinase/prolidase N-terminal domain"/>
    <property type="match status" value="1"/>
</dbReference>
<dbReference type="Pfam" id="PF00557">
    <property type="entry name" value="Peptidase_M24"/>
    <property type="match status" value="1"/>
</dbReference>
<organism evidence="3 4">
    <name type="scientific">Albidovulum aquaemixtae</name>
    <dbReference type="NCBI Taxonomy" id="1542388"/>
    <lineage>
        <taxon>Bacteria</taxon>
        <taxon>Pseudomonadati</taxon>
        <taxon>Pseudomonadota</taxon>
        <taxon>Alphaproteobacteria</taxon>
        <taxon>Rhodobacterales</taxon>
        <taxon>Paracoccaceae</taxon>
        <taxon>Albidovulum</taxon>
    </lineage>
</organism>
<reference evidence="3 4" key="1">
    <citation type="submission" date="2018-03" db="EMBL/GenBank/DDBJ databases">
        <authorList>
            <person name="Keele B.F."/>
        </authorList>
    </citation>
    <scope>NUCLEOTIDE SEQUENCE [LARGE SCALE GENOMIC DNA]</scope>
    <source>
        <strain evidence="3 4">CECT 8626</strain>
    </source>
</reference>
<dbReference type="CDD" id="cd01066">
    <property type="entry name" value="APP_MetAP"/>
    <property type="match status" value="1"/>
</dbReference>
<dbReference type="PRINTS" id="PR00599">
    <property type="entry name" value="MAPEPTIDASE"/>
</dbReference>